<evidence type="ECO:0000259" key="14">
    <source>
        <dbReference type="Pfam" id="PF00696"/>
    </source>
</evidence>
<dbReference type="PANTHER" id="PTHR42833">
    <property type="entry name" value="URIDYLATE KINASE"/>
    <property type="match status" value="1"/>
</dbReference>
<evidence type="ECO:0000256" key="7">
    <source>
        <dbReference type="ARBA" id="ARBA00022679"/>
    </source>
</evidence>
<keyword evidence="6" id="KW-0963">Cytoplasm</keyword>
<dbReference type="Proteomes" id="UP000177187">
    <property type="component" value="Unassembled WGS sequence"/>
</dbReference>
<evidence type="ECO:0000313" key="16">
    <source>
        <dbReference type="Proteomes" id="UP000177187"/>
    </source>
</evidence>
<protein>
    <recommendedName>
        <fullName evidence="5">Uridylate kinase</fullName>
        <ecNumber evidence="4">2.7.4.22</ecNumber>
    </recommendedName>
    <alternativeName>
        <fullName evidence="12">Uridine monophosphate kinase</fullName>
    </alternativeName>
</protein>
<comment type="pathway">
    <text evidence="2">Pyrimidine metabolism; CTP biosynthesis via de novo pathway; UDP from UMP (UMPK route): step 1/1.</text>
</comment>
<dbReference type="STRING" id="1817816.A2Y64_02850"/>
<dbReference type="PANTHER" id="PTHR42833:SF4">
    <property type="entry name" value="URIDYLATE KINASE PUMPKIN, CHLOROPLASTIC"/>
    <property type="match status" value="1"/>
</dbReference>
<dbReference type="SUPFAM" id="SSF53633">
    <property type="entry name" value="Carbamate kinase-like"/>
    <property type="match status" value="1"/>
</dbReference>
<keyword evidence="7" id="KW-0808">Transferase</keyword>
<keyword evidence="8" id="KW-0547">Nucleotide-binding</keyword>
<evidence type="ECO:0000256" key="9">
    <source>
        <dbReference type="ARBA" id="ARBA00022777"/>
    </source>
</evidence>
<dbReference type="Gene3D" id="3.40.1160.10">
    <property type="entry name" value="Acetylglutamate kinase-like"/>
    <property type="match status" value="1"/>
</dbReference>
<sequence>MNPKRVIVKLSGERLGGRGPGGFSPLEAGSLARAVEDLAGLTGAGYGVGVVCGAGNLLRGRDSAFSDRVAADTAGMLATVINALALSDALSTAGKKARAFTVIPLPGHVAVYRPESVREFLDAGGIGVFGGGTGAPFVTTDTAAALRALELNAGIILKATQVDGVYSADPKKDPAAKRYDRLTYDEFLDLRLGVMDLAAVELCRRGGVEILVFSGEAA</sequence>
<evidence type="ECO:0000256" key="2">
    <source>
        <dbReference type="ARBA" id="ARBA00004791"/>
    </source>
</evidence>
<dbReference type="PIRSF" id="PIRSF005650">
    <property type="entry name" value="Uridylate_kin"/>
    <property type="match status" value="1"/>
</dbReference>
<dbReference type="InterPro" id="IPR001048">
    <property type="entry name" value="Asp/Glu/Uridylate_kinase"/>
</dbReference>
<evidence type="ECO:0000256" key="1">
    <source>
        <dbReference type="ARBA" id="ARBA00004496"/>
    </source>
</evidence>
<comment type="subcellular location">
    <subcellularLocation>
        <location evidence="1">Cytoplasm</location>
    </subcellularLocation>
</comment>
<dbReference type="GO" id="GO:0044210">
    <property type="term" value="P:'de novo' CTP biosynthetic process"/>
    <property type="evidence" value="ECO:0007669"/>
    <property type="project" value="UniProtKB-UniPathway"/>
</dbReference>
<evidence type="ECO:0000256" key="10">
    <source>
        <dbReference type="ARBA" id="ARBA00022840"/>
    </source>
</evidence>
<comment type="caution">
    <text evidence="15">The sequence shown here is derived from an EMBL/GenBank/DDBJ whole genome shotgun (WGS) entry which is preliminary data.</text>
</comment>
<dbReference type="AlphaFoldDB" id="A0A1F5FGA9"/>
<organism evidence="15 16">
    <name type="scientific">Candidatus Coatesbacteria bacterium RBG_13_66_14</name>
    <dbReference type="NCBI Taxonomy" id="1817816"/>
    <lineage>
        <taxon>Bacteria</taxon>
        <taxon>Candidatus Coatesiibacteriota</taxon>
    </lineage>
</organism>
<evidence type="ECO:0000256" key="12">
    <source>
        <dbReference type="ARBA" id="ARBA00032092"/>
    </source>
</evidence>
<evidence type="ECO:0000256" key="11">
    <source>
        <dbReference type="ARBA" id="ARBA00022975"/>
    </source>
</evidence>
<dbReference type="GO" id="GO:0033862">
    <property type="term" value="F:UMP kinase activity"/>
    <property type="evidence" value="ECO:0007669"/>
    <property type="project" value="UniProtKB-EC"/>
</dbReference>
<dbReference type="EC" id="2.7.4.22" evidence="4"/>
<dbReference type="InterPro" id="IPR036393">
    <property type="entry name" value="AceGlu_kinase-like_sf"/>
</dbReference>
<evidence type="ECO:0000256" key="6">
    <source>
        <dbReference type="ARBA" id="ARBA00022490"/>
    </source>
</evidence>
<evidence type="ECO:0000256" key="13">
    <source>
        <dbReference type="ARBA" id="ARBA00047767"/>
    </source>
</evidence>
<dbReference type="UniPathway" id="UPA00159">
    <property type="reaction ID" value="UER00275"/>
</dbReference>
<dbReference type="InterPro" id="IPR011817">
    <property type="entry name" value="Uridylate_kinase"/>
</dbReference>
<dbReference type="GO" id="GO:0005737">
    <property type="term" value="C:cytoplasm"/>
    <property type="evidence" value="ECO:0007669"/>
    <property type="project" value="UniProtKB-SubCell"/>
</dbReference>
<keyword evidence="9" id="KW-0418">Kinase</keyword>
<feature type="non-terminal residue" evidence="15">
    <location>
        <position position="218"/>
    </location>
</feature>
<evidence type="ECO:0000256" key="5">
    <source>
        <dbReference type="ARBA" id="ARBA00016403"/>
    </source>
</evidence>
<evidence type="ECO:0000256" key="4">
    <source>
        <dbReference type="ARBA" id="ARBA00012899"/>
    </source>
</evidence>
<reference evidence="15 16" key="1">
    <citation type="journal article" date="2016" name="Nat. Commun.">
        <title>Thousands of microbial genomes shed light on interconnected biogeochemical processes in an aquifer system.</title>
        <authorList>
            <person name="Anantharaman K."/>
            <person name="Brown C.T."/>
            <person name="Hug L.A."/>
            <person name="Sharon I."/>
            <person name="Castelle C.J."/>
            <person name="Probst A.J."/>
            <person name="Thomas B.C."/>
            <person name="Singh A."/>
            <person name="Wilkins M.J."/>
            <person name="Karaoz U."/>
            <person name="Brodie E.L."/>
            <person name="Williams K.H."/>
            <person name="Hubbard S.S."/>
            <person name="Banfield J.F."/>
        </authorList>
    </citation>
    <scope>NUCLEOTIDE SEQUENCE [LARGE SCALE GENOMIC DNA]</scope>
</reference>
<comment type="similarity">
    <text evidence="3">Belongs to the UMP kinase family.</text>
</comment>
<evidence type="ECO:0000313" key="15">
    <source>
        <dbReference type="EMBL" id="OGD78574.1"/>
    </source>
</evidence>
<dbReference type="Pfam" id="PF00696">
    <property type="entry name" value="AA_kinase"/>
    <property type="match status" value="1"/>
</dbReference>
<dbReference type="EMBL" id="MFAF01000031">
    <property type="protein sequence ID" value="OGD78574.1"/>
    <property type="molecule type" value="Genomic_DNA"/>
</dbReference>
<evidence type="ECO:0000256" key="8">
    <source>
        <dbReference type="ARBA" id="ARBA00022741"/>
    </source>
</evidence>
<dbReference type="GO" id="GO:0006225">
    <property type="term" value="P:UDP biosynthetic process"/>
    <property type="evidence" value="ECO:0007669"/>
    <property type="project" value="TreeGrafter"/>
</dbReference>
<proteinExistence type="inferred from homology"/>
<dbReference type="GO" id="GO:0005524">
    <property type="term" value="F:ATP binding"/>
    <property type="evidence" value="ECO:0007669"/>
    <property type="project" value="UniProtKB-KW"/>
</dbReference>
<keyword evidence="11" id="KW-0665">Pyrimidine biosynthesis</keyword>
<accession>A0A1F5FGA9</accession>
<name>A0A1F5FGA9_9BACT</name>
<gene>
    <name evidence="15" type="ORF">A2Y64_02850</name>
</gene>
<feature type="domain" description="Aspartate/glutamate/uridylate kinase" evidence="14">
    <location>
        <begin position="4"/>
        <end position="214"/>
    </location>
</feature>
<evidence type="ECO:0000256" key="3">
    <source>
        <dbReference type="ARBA" id="ARBA00007614"/>
    </source>
</evidence>
<comment type="catalytic activity">
    <reaction evidence="13">
        <text>UMP + ATP = UDP + ADP</text>
        <dbReference type="Rhea" id="RHEA:24400"/>
        <dbReference type="ChEBI" id="CHEBI:30616"/>
        <dbReference type="ChEBI" id="CHEBI:57865"/>
        <dbReference type="ChEBI" id="CHEBI:58223"/>
        <dbReference type="ChEBI" id="CHEBI:456216"/>
        <dbReference type="EC" id="2.7.4.22"/>
    </reaction>
</comment>
<keyword evidence="10" id="KW-0067">ATP-binding</keyword>